<sequence>MPDAAALALYAVTLVFTGWAMHLIQRLSSRGTLRRNHFVGIRTRATQASDAAWAAGHRAAEPRLLQAARTGYAAGLLTAMSTIAHVQGVLPLPVALVAPNAGLVLLLVFALHGAVLANRAARAADGD</sequence>
<evidence type="ECO:0000256" key="1">
    <source>
        <dbReference type="SAM" id="Phobius"/>
    </source>
</evidence>
<accession>A0ABP6RMC3</accession>
<protein>
    <recommendedName>
        <fullName evidence="4">SdpI family protein</fullName>
    </recommendedName>
</protein>
<dbReference type="EMBL" id="BAAAYK010000038">
    <property type="protein sequence ID" value="GAA3357103.1"/>
    <property type="molecule type" value="Genomic_DNA"/>
</dbReference>
<keyword evidence="3" id="KW-1185">Reference proteome</keyword>
<keyword evidence="1" id="KW-0472">Membrane</keyword>
<feature type="transmembrane region" description="Helical" evidence="1">
    <location>
        <begin position="71"/>
        <end position="90"/>
    </location>
</feature>
<dbReference type="Proteomes" id="UP001500483">
    <property type="component" value="Unassembled WGS sequence"/>
</dbReference>
<dbReference type="InterPro" id="IPR025962">
    <property type="entry name" value="SdpI/YhfL"/>
</dbReference>
<reference evidence="3" key="1">
    <citation type="journal article" date="2019" name="Int. J. Syst. Evol. Microbiol.">
        <title>The Global Catalogue of Microorganisms (GCM) 10K type strain sequencing project: providing services to taxonomists for standard genome sequencing and annotation.</title>
        <authorList>
            <consortium name="The Broad Institute Genomics Platform"/>
            <consortium name="The Broad Institute Genome Sequencing Center for Infectious Disease"/>
            <person name="Wu L."/>
            <person name="Ma J."/>
        </authorList>
    </citation>
    <scope>NUCLEOTIDE SEQUENCE [LARGE SCALE GENOMIC DNA]</scope>
    <source>
        <strain evidence="3">JCM 9687</strain>
    </source>
</reference>
<evidence type="ECO:0000313" key="3">
    <source>
        <dbReference type="Proteomes" id="UP001500483"/>
    </source>
</evidence>
<evidence type="ECO:0000313" key="2">
    <source>
        <dbReference type="EMBL" id="GAA3357103.1"/>
    </source>
</evidence>
<name>A0ABP6RMC3_9PSEU</name>
<evidence type="ECO:0008006" key="4">
    <source>
        <dbReference type="Google" id="ProtNLM"/>
    </source>
</evidence>
<keyword evidence="1" id="KW-1133">Transmembrane helix</keyword>
<feature type="transmembrane region" description="Helical" evidence="1">
    <location>
        <begin position="6"/>
        <end position="24"/>
    </location>
</feature>
<proteinExistence type="predicted"/>
<feature type="transmembrane region" description="Helical" evidence="1">
    <location>
        <begin position="96"/>
        <end position="117"/>
    </location>
</feature>
<dbReference type="Pfam" id="PF13630">
    <property type="entry name" value="SdpI"/>
    <property type="match status" value="1"/>
</dbReference>
<keyword evidence="1" id="KW-0812">Transmembrane</keyword>
<organism evidence="2 3">
    <name type="scientific">Saccharopolyspora gregorii</name>
    <dbReference type="NCBI Taxonomy" id="33914"/>
    <lineage>
        <taxon>Bacteria</taxon>
        <taxon>Bacillati</taxon>
        <taxon>Actinomycetota</taxon>
        <taxon>Actinomycetes</taxon>
        <taxon>Pseudonocardiales</taxon>
        <taxon>Pseudonocardiaceae</taxon>
        <taxon>Saccharopolyspora</taxon>
    </lineage>
</organism>
<comment type="caution">
    <text evidence="2">The sequence shown here is derived from an EMBL/GenBank/DDBJ whole genome shotgun (WGS) entry which is preliminary data.</text>
</comment>
<gene>
    <name evidence="2" type="ORF">GCM10020366_23780</name>
</gene>
<dbReference type="RefSeq" id="WP_258348561.1">
    <property type="nucleotide sequence ID" value="NZ_BAAAYK010000038.1"/>
</dbReference>